<sequence>MDLNEFVAWWEENKKRYASIEKSEIIFSPKSVDDSLRLELDGNGTMGRATVWGRGDFVLEILAFEDGSDLYMASGFLEKRDEIEEKFADFFAVFAGE</sequence>
<keyword evidence="2" id="KW-1185">Reference proteome</keyword>
<gene>
    <name evidence="1" type="ORF">FAZ21_06055</name>
</gene>
<dbReference type="Pfam" id="PF24689">
    <property type="entry name" value="TriTu"/>
    <property type="match status" value="1"/>
</dbReference>
<dbReference type="RefSeq" id="WP_136772382.1">
    <property type="nucleotide sequence ID" value="NZ_SUMF01000003.1"/>
</dbReference>
<dbReference type="Proteomes" id="UP000310016">
    <property type="component" value="Unassembled WGS sequence"/>
</dbReference>
<evidence type="ECO:0000313" key="1">
    <source>
        <dbReference type="EMBL" id="TJZ76333.1"/>
    </source>
</evidence>
<dbReference type="OrthoDB" id="8780984at2"/>
<comment type="caution">
    <text evidence="1">The sequence shown here is derived from an EMBL/GenBank/DDBJ whole genome shotgun (WGS) entry which is preliminary data.</text>
</comment>
<dbReference type="AlphaFoldDB" id="A0A4U0Q584"/>
<organism evidence="1 2">
    <name type="scientific">Chitiniphilus eburneus</name>
    <dbReference type="NCBI Taxonomy" id="2571148"/>
    <lineage>
        <taxon>Bacteria</taxon>
        <taxon>Pseudomonadati</taxon>
        <taxon>Pseudomonadota</taxon>
        <taxon>Betaproteobacteria</taxon>
        <taxon>Neisseriales</taxon>
        <taxon>Chitinibacteraceae</taxon>
        <taxon>Chitiniphilus</taxon>
    </lineage>
</organism>
<evidence type="ECO:0000313" key="2">
    <source>
        <dbReference type="Proteomes" id="UP000310016"/>
    </source>
</evidence>
<dbReference type="InterPro" id="IPR057062">
    <property type="entry name" value="TriTu"/>
</dbReference>
<dbReference type="EMBL" id="SUMF01000003">
    <property type="protein sequence ID" value="TJZ76333.1"/>
    <property type="molecule type" value="Genomic_DNA"/>
</dbReference>
<name>A0A4U0Q584_9NEIS</name>
<reference evidence="1 2" key="1">
    <citation type="submission" date="2019-04" db="EMBL/GenBank/DDBJ databases">
        <title>Chitiniphilus eburnea sp. nov., a novel chitinolytic bacterium isolated from aquaculture sludge.</title>
        <authorList>
            <person name="Sheng M."/>
        </authorList>
    </citation>
    <scope>NUCLEOTIDE SEQUENCE [LARGE SCALE GENOMIC DNA]</scope>
    <source>
        <strain evidence="1 2">HX-2-15</strain>
    </source>
</reference>
<protein>
    <submittedName>
        <fullName evidence="1">Uncharacterized protein</fullName>
    </submittedName>
</protein>
<proteinExistence type="predicted"/>
<accession>A0A4U0Q584</accession>